<evidence type="ECO:0000313" key="4">
    <source>
        <dbReference type="EMBL" id="RAW16519.1"/>
    </source>
</evidence>
<reference evidence="4 5" key="1">
    <citation type="submission" date="2018-06" db="EMBL/GenBank/DDBJ databases">
        <title>Phytoactinopolyspora halophila sp. nov., a novel halophilic actinomycete isolated from a saline soil in China.</title>
        <authorList>
            <person name="Tang S.-K."/>
        </authorList>
    </citation>
    <scope>NUCLEOTIDE SEQUENCE [LARGE SCALE GENOMIC DNA]</scope>
    <source>
        <strain evidence="4 5">YIM 96934</strain>
    </source>
</reference>
<name>A0A329QXR5_9ACTN</name>
<proteinExistence type="predicted"/>
<evidence type="ECO:0000313" key="5">
    <source>
        <dbReference type="Proteomes" id="UP000250462"/>
    </source>
</evidence>
<dbReference type="PANTHER" id="PTHR43877">
    <property type="entry name" value="AMINOALKYLPHOSPHONATE N-ACETYLTRANSFERASE-RELATED-RELATED"/>
    <property type="match status" value="1"/>
</dbReference>
<dbReference type="Pfam" id="PF00583">
    <property type="entry name" value="Acetyltransf_1"/>
    <property type="match status" value="1"/>
</dbReference>
<comment type="caution">
    <text evidence="4">The sequence shown here is derived from an EMBL/GenBank/DDBJ whole genome shotgun (WGS) entry which is preliminary data.</text>
</comment>
<dbReference type="PROSITE" id="PS51186">
    <property type="entry name" value="GNAT"/>
    <property type="match status" value="1"/>
</dbReference>
<protein>
    <submittedName>
        <fullName evidence="4">GNAT family N-acetyltransferase</fullName>
    </submittedName>
</protein>
<dbReference type="GO" id="GO:0016747">
    <property type="term" value="F:acyltransferase activity, transferring groups other than amino-acyl groups"/>
    <property type="evidence" value="ECO:0007669"/>
    <property type="project" value="InterPro"/>
</dbReference>
<feature type="domain" description="N-acetyltransferase" evidence="3">
    <location>
        <begin position="9"/>
        <end position="178"/>
    </location>
</feature>
<evidence type="ECO:0000256" key="2">
    <source>
        <dbReference type="ARBA" id="ARBA00023315"/>
    </source>
</evidence>
<keyword evidence="2" id="KW-0012">Acyltransferase</keyword>
<dbReference type="EMBL" id="QMIG01000004">
    <property type="protein sequence ID" value="RAW16519.1"/>
    <property type="molecule type" value="Genomic_DNA"/>
</dbReference>
<dbReference type="InterPro" id="IPR050832">
    <property type="entry name" value="Bact_Acetyltransf"/>
</dbReference>
<dbReference type="OrthoDB" id="5243635at2"/>
<dbReference type="InterPro" id="IPR000182">
    <property type="entry name" value="GNAT_dom"/>
</dbReference>
<dbReference type="AlphaFoldDB" id="A0A329QXR5"/>
<dbReference type="Gene3D" id="3.40.630.30">
    <property type="match status" value="1"/>
</dbReference>
<evidence type="ECO:0000259" key="3">
    <source>
        <dbReference type="PROSITE" id="PS51186"/>
    </source>
</evidence>
<dbReference type="CDD" id="cd04301">
    <property type="entry name" value="NAT_SF"/>
    <property type="match status" value="1"/>
</dbReference>
<accession>A0A329QXR5</accession>
<evidence type="ECO:0000256" key="1">
    <source>
        <dbReference type="ARBA" id="ARBA00022679"/>
    </source>
</evidence>
<keyword evidence="1 4" id="KW-0808">Transferase</keyword>
<organism evidence="4 5">
    <name type="scientific">Phytoactinopolyspora halophila</name>
    <dbReference type="NCBI Taxonomy" id="1981511"/>
    <lineage>
        <taxon>Bacteria</taxon>
        <taxon>Bacillati</taxon>
        <taxon>Actinomycetota</taxon>
        <taxon>Actinomycetes</taxon>
        <taxon>Jiangellales</taxon>
        <taxon>Jiangellaceae</taxon>
        <taxon>Phytoactinopolyspora</taxon>
    </lineage>
</organism>
<gene>
    <name evidence="4" type="ORF">DPM12_07250</name>
</gene>
<dbReference type="RefSeq" id="WP_112257730.1">
    <property type="nucleotide sequence ID" value="NZ_QMIG01000004.1"/>
</dbReference>
<sequence>MAEQPVADKSVRIAWAADAEAIGQVQARAWLRFYGTLLPQQLLNEIDGSAFAQVWRQSVTRPPTAKHRVLVALDHGQVCAFAATQPCDDPDASATDGEISAFHVDPDALGQGHGSRLLTAAVDTLRADAFQHARMWIVAGDDPLRHFVESAGWAADTAHRTLDLTGDETATLKQIRVHTDLGS</sequence>
<keyword evidence="5" id="KW-1185">Reference proteome</keyword>
<dbReference type="SUPFAM" id="SSF55729">
    <property type="entry name" value="Acyl-CoA N-acyltransferases (Nat)"/>
    <property type="match status" value="1"/>
</dbReference>
<dbReference type="Proteomes" id="UP000250462">
    <property type="component" value="Unassembled WGS sequence"/>
</dbReference>
<dbReference type="InterPro" id="IPR016181">
    <property type="entry name" value="Acyl_CoA_acyltransferase"/>
</dbReference>